<name>A0ACA9QU97_9GLOM</name>
<accession>A0ACA9QU97</accession>
<feature type="non-terminal residue" evidence="1">
    <location>
        <position position="103"/>
    </location>
</feature>
<sequence length="103" mass="12016">MPKDTNKKTTYHKPTSEEINEIIKGTISENTRKATAKWVGILEAWHSEVRYNYDVETIINKNQLEREMIEFILGIHKVCDQGEYSPSSLMNCIRLLSVYILRV</sequence>
<dbReference type="EMBL" id="CAJVPW010049994">
    <property type="protein sequence ID" value="CAG8764048.1"/>
    <property type="molecule type" value="Genomic_DNA"/>
</dbReference>
<protein>
    <submittedName>
        <fullName evidence="1">11417_t:CDS:1</fullName>
    </submittedName>
</protein>
<dbReference type="Proteomes" id="UP000789366">
    <property type="component" value="Unassembled WGS sequence"/>
</dbReference>
<evidence type="ECO:0000313" key="1">
    <source>
        <dbReference type="EMBL" id="CAG8764048.1"/>
    </source>
</evidence>
<evidence type="ECO:0000313" key="2">
    <source>
        <dbReference type="Proteomes" id="UP000789366"/>
    </source>
</evidence>
<organism evidence="1 2">
    <name type="scientific">Cetraspora pellucida</name>
    <dbReference type="NCBI Taxonomy" id="1433469"/>
    <lineage>
        <taxon>Eukaryota</taxon>
        <taxon>Fungi</taxon>
        <taxon>Fungi incertae sedis</taxon>
        <taxon>Mucoromycota</taxon>
        <taxon>Glomeromycotina</taxon>
        <taxon>Glomeromycetes</taxon>
        <taxon>Diversisporales</taxon>
        <taxon>Gigasporaceae</taxon>
        <taxon>Cetraspora</taxon>
    </lineage>
</organism>
<comment type="caution">
    <text evidence="1">The sequence shown here is derived from an EMBL/GenBank/DDBJ whole genome shotgun (WGS) entry which is preliminary data.</text>
</comment>
<proteinExistence type="predicted"/>
<keyword evidence="2" id="KW-1185">Reference proteome</keyword>
<gene>
    <name evidence="1" type="ORF">SPELUC_LOCUS15326</name>
</gene>
<reference evidence="1" key="1">
    <citation type="submission" date="2021-06" db="EMBL/GenBank/DDBJ databases">
        <authorList>
            <person name="Kallberg Y."/>
            <person name="Tangrot J."/>
            <person name="Rosling A."/>
        </authorList>
    </citation>
    <scope>NUCLEOTIDE SEQUENCE</scope>
    <source>
        <strain evidence="1">28 12/20/2015</strain>
    </source>
</reference>